<dbReference type="GO" id="GO:0016757">
    <property type="term" value="F:glycosyltransferase activity"/>
    <property type="evidence" value="ECO:0007669"/>
    <property type="project" value="UniProtKB-KW"/>
</dbReference>
<keyword evidence="2 5" id="KW-0808">Transferase</keyword>
<dbReference type="AlphaFoldDB" id="A0A249KUL9"/>
<keyword evidence="1" id="KW-0328">Glycosyltransferase</keyword>
<accession>A0A249KUL9</accession>
<organism evidence="5 6">
    <name type="scientific">Candidatus Planktophila vernalis</name>
    <dbReference type="NCBI Taxonomy" id="1884907"/>
    <lineage>
        <taxon>Bacteria</taxon>
        <taxon>Bacillati</taxon>
        <taxon>Actinomycetota</taxon>
        <taxon>Actinomycetes</taxon>
        <taxon>Candidatus Nanopelagicales</taxon>
        <taxon>Candidatus Nanopelagicaceae</taxon>
        <taxon>Candidatus Planktophila</taxon>
    </lineage>
</organism>
<dbReference type="InterPro" id="IPR028098">
    <property type="entry name" value="Glyco_trans_4-like_N"/>
</dbReference>
<evidence type="ECO:0000256" key="2">
    <source>
        <dbReference type="ARBA" id="ARBA00022679"/>
    </source>
</evidence>
<proteinExistence type="predicted"/>
<dbReference type="Pfam" id="PF13439">
    <property type="entry name" value="Glyco_transf_4"/>
    <property type="match status" value="1"/>
</dbReference>
<evidence type="ECO:0000259" key="3">
    <source>
        <dbReference type="Pfam" id="PF00534"/>
    </source>
</evidence>
<gene>
    <name evidence="5" type="ORF">A7sIIA15_06630</name>
</gene>
<feature type="domain" description="Glycosyl transferase family 1" evidence="3">
    <location>
        <begin position="205"/>
        <end position="359"/>
    </location>
</feature>
<dbReference type="Gene3D" id="3.40.50.2000">
    <property type="entry name" value="Glycogen Phosphorylase B"/>
    <property type="match status" value="2"/>
</dbReference>
<evidence type="ECO:0000259" key="4">
    <source>
        <dbReference type="Pfam" id="PF13439"/>
    </source>
</evidence>
<evidence type="ECO:0000313" key="5">
    <source>
        <dbReference type="EMBL" id="ASY20500.1"/>
    </source>
</evidence>
<dbReference type="Pfam" id="PF00534">
    <property type="entry name" value="Glycos_transf_1"/>
    <property type="match status" value="1"/>
</dbReference>
<dbReference type="RefSeq" id="WP_095686347.1">
    <property type="nucleotide sequence ID" value="NZ_CP016776.1"/>
</dbReference>
<evidence type="ECO:0000313" key="6">
    <source>
        <dbReference type="Proteomes" id="UP000217186"/>
    </source>
</evidence>
<evidence type="ECO:0000256" key="1">
    <source>
        <dbReference type="ARBA" id="ARBA00022676"/>
    </source>
</evidence>
<dbReference type="InterPro" id="IPR001296">
    <property type="entry name" value="Glyco_trans_1"/>
</dbReference>
<dbReference type="SUPFAM" id="SSF53756">
    <property type="entry name" value="UDP-Glycosyltransferase/glycogen phosphorylase"/>
    <property type="match status" value="1"/>
</dbReference>
<protein>
    <submittedName>
        <fullName evidence="5">Glycosyltransferase</fullName>
    </submittedName>
</protein>
<feature type="domain" description="Glycosyltransferase subfamily 4-like N-terminal" evidence="4">
    <location>
        <begin position="19"/>
        <end position="186"/>
    </location>
</feature>
<name>A0A249KUL9_9ACTN</name>
<reference evidence="5 6" key="1">
    <citation type="submission" date="2016-07" db="EMBL/GenBank/DDBJ databases">
        <title>High microdiversification within the ubiquitous acI lineage of Actinobacteria.</title>
        <authorList>
            <person name="Neuenschwander S.M."/>
            <person name="Salcher M."/>
            <person name="Ghai R."/>
            <person name="Pernthaler J."/>
        </authorList>
    </citation>
    <scope>NUCLEOTIDE SEQUENCE [LARGE SCALE GENOMIC DNA]</scope>
    <source>
        <strain evidence="5">MMS-IIA-15</strain>
    </source>
</reference>
<dbReference type="KEGG" id="pvn:A7sIIA15_06630"/>
<dbReference type="OrthoDB" id="5136778at2"/>
<dbReference type="Proteomes" id="UP000217186">
    <property type="component" value="Chromosome"/>
</dbReference>
<dbReference type="EMBL" id="CP016776">
    <property type="protein sequence ID" value="ASY20500.1"/>
    <property type="molecule type" value="Genomic_DNA"/>
</dbReference>
<dbReference type="PANTHER" id="PTHR12526">
    <property type="entry name" value="GLYCOSYLTRANSFERASE"/>
    <property type="match status" value="1"/>
</dbReference>
<sequence>MTASNSKIKIMHVISRMNVGGPAVMISNSIQMLDSDMFEQKVFAGECESGEADYLQTHGQEIDVTMVKGLGRKINLRGDLYALISLTNAIKRDRPDIIHTHASKAGLLGRTAAVLSRHNVHLVHTFHGHILFGYFNKLKTTIFVCIERILAKKTDVLIAVGHKVAADLLAAKIGRPDKYVVVHPGVIQPKEYLKNFAHEQLGLDFPESNLVCGFFGRVTGIKRPDRFLELVQKSSQRSLPISFFIAGEGDLSQSIRSQINDLNLPVKWLGWQADVGLVMSALDVLVICSDNEGLPLSAIEAGYMSKLVIGTNVGSISEVISDEITGFITERESNEVVEILELLLRNQSMLKEMGISAKEKIENQFGLSKYLAEMSRLYISLAPFKH</sequence>
<keyword evidence="6" id="KW-1185">Reference proteome</keyword>